<dbReference type="Gene3D" id="3.90.76.10">
    <property type="entry name" value="Dipeptide-binding Protein, Domain 1"/>
    <property type="match status" value="1"/>
</dbReference>
<dbReference type="PROSITE" id="PS51257">
    <property type="entry name" value="PROKAR_LIPOPROTEIN"/>
    <property type="match status" value="1"/>
</dbReference>
<comment type="caution">
    <text evidence="3">The sequence shown here is derived from an EMBL/GenBank/DDBJ whole genome shotgun (WGS) entry which is preliminary data.</text>
</comment>
<accession>A0ABQ1V8T8</accession>
<dbReference type="SUPFAM" id="SSF53850">
    <property type="entry name" value="Periplasmic binding protein-like II"/>
    <property type="match status" value="1"/>
</dbReference>
<protein>
    <submittedName>
        <fullName evidence="3">Lipoprotein</fullName>
    </submittedName>
</protein>
<keyword evidence="3" id="KW-0449">Lipoprotein</keyword>
<dbReference type="InterPro" id="IPR000914">
    <property type="entry name" value="SBP_5_dom"/>
</dbReference>
<feature type="region of interest" description="Disordered" evidence="1">
    <location>
        <begin position="295"/>
        <end position="318"/>
    </location>
</feature>
<dbReference type="Gene3D" id="3.10.105.10">
    <property type="entry name" value="Dipeptide-binding Protein, Domain 3"/>
    <property type="match status" value="1"/>
</dbReference>
<dbReference type="PANTHER" id="PTHR30290">
    <property type="entry name" value="PERIPLASMIC BINDING COMPONENT OF ABC TRANSPORTER"/>
    <property type="match status" value="1"/>
</dbReference>
<sequence>MTPIRLARRPVVVAILVIAGLIATLTACSGAKEPDGIDYVTDATLSTYNPATVAGSSGGALMAFTRTLGGFSYLGPDGRVVPDTDVGTATVVPGDTDRLVVRYEFNPAATFSDGSALDCDDLVLTWAANSGRFPGFAPATTAGYRDIDTVDCADGQRSATVTFAADRPYRDWAALFGMGTLMPAHVAARAAGVGSVIAPIRARSSGPLGAIARFWNTGWDLKAGSVDEKVFPSVGPYRLTSVNSDGAVRLEANPRWWGEAPQEDSITVWPRGSAGASVLTDDDAEVVDVATGTYETTEGASGPTAQPTVGRPPTQQDPGPAVDQLVFATTGVFADPATRRAVAACVPRDRLAADFGYGADPWNLHLIGPGDVAAAELNTQYGSDFARVDIPRARGALGREITVRIGFVEPDARRGAMIAAIAESCSAAGVRVQAVPQARPTFDRGTDALILTTGSSTAASGALDPTRDSYAFVAGDPADIDRFVDPQVSAAISRLAVSDDEELRLNLVRSVENALWTKLPALPLFATPRTRGGSAAMTAVVPGVARSGTGWNMDRWSRN</sequence>
<evidence type="ECO:0000313" key="4">
    <source>
        <dbReference type="Proteomes" id="UP000632454"/>
    </source>
</evidence>
<keyword evidence="4" id="KW-1185">Reference proteome</keyword>
<evidence type="ECO:0000256" key="1">
    <source>
        <dbReference type="SAM" id="MobiDB-lite"/>
    </source>
</evidence>
<feature type="domain" description="Solute-binding protein family 5" evidence="2">
    <location>
        <begin position="96"/>
        <end position="361"/>
    </location>
</feature>
<gene>
    <name evidence="3" type="ORF">GCM10007298_41310</name>
</gene>
<feature type="compositionally biased region" description="Polar residues" evidence="1">
    <location>
        <begin position="295"/>
        <end position="317"/>
    </location>
</feature>
<dbReference type="Gene3D" id="3.40.190.10">
    <property type="entry name" value="Periplasmic binding protein-like II"/>
    <property type="match status" value="1"/>
</dbReference>
<proteinExistence type="predicted"/>
<dbReference type="InterPro" id="IPR039424">
    <property type="entry name" value="SBP_5"/>
</dbReference>
<evidence type="ECO:0000313" key="3">
    <source>
        <dbReference type="EMBL" id="GGF41277.1"/>
    </source>
</evidence>
<dbReference type="EMBL" id="BMCS01000003">
    <property type="protein sequence ID" value="GGF41277.1"/>
    <property type="molecule type" value="Genomic_DNA"/>
</dbReference>
<dbReference type="Proteomes" id="UP000632454">
    <property type="component" value="Unassembled WGS sequence"/>
</dbReference>
<dbReference type="Pfam" id="PF00496">
    <property type="entry name" value="SBP_bac_5"/>
    <property type="match status" value="1"/>
</dbReference>
<evidence type="ECO:0000259" key="2">
    <source>
        <dbReference type="Pfam" id="PF00496"/>
    </source>
</evidence>
<dbReference type="PANTHER" id="PTHR30290:SF65">
    <property type="entry name" value="MONOACYL PHOSPHATIDYLINOSITOL TETRAMANNOSIDE-BINDING PROTEIN LPQW-RELATED"/>
    <property type="match status" value="1"/>
</dbReference>
<name>A0ABQ1V8T8_9NOCA</name>
<reference evidence="4" key="1">
    <citation type="journal article" date="2019" name="Int. J. Syst. Evol. Microbiol.">
        <title>The Global Catalogue of Microorganisms (GCM) 10K type strain sequencing project: providing services to taxonomists for standard genome sequencing and annotation.</title>
        <authorList>
            <consortium name="The Broad Institute Genomics Platform"/>
            <consortium name="The Broad Institute Genome Sequencing Center for Infectious Disease"/>
            <person name="Wu L."/>
            <person name="Ma J."/>
        </authorList>
    </citation>
    <scope>NUCLEOTIDE SEQUENCE [LARGE SCALE GENOMIC DNA]</scope>
    <source>
        <strain evidence="4">CCM 7855</strain>
    </source>
</reference>
<organism evidence="3 4">
    <name type="scientific">Williamsia phyllosphaerae</name>
    <dbReference type="NCBI Taxonomy" id="885042"/>
    <lineage>
        <taxon>Bacteria</taxon>
        <taxon>Bacillati</taxon>
        <taxon>Actinomycetota</taxon>
        <taxon>Actinomycetes</taxon>
        <taxon>Mycobacteriales</taxon>
        <taxon>Nocardiaceae</taxon>
        <taxon>Williamsia</taxon>
    </lineage>
</organism>